<dbReference type="InterPro" id="IPR011010">
    <property type="entry name" value="DNA_brk_join_enz"/>
</dbReference>
<dbReference type="InterPro" id="IPR013762">
    <property type="entry name" value="Integrase-like_cat_sf"/>
</dbReference>
<dbReference type="Proteomes" id="UP000619788">
    <property type="component" value="Unassembled WGS sequence"/>
</dbReference>
<dbReference type="Gene3D" id="1.10.443.10">
    <property type="entry name" value="Intergrase catalytic core"/>
    <property type="match status" value="1"/>
</dbReference>
<comment type="similarity">
    <text evidence="1">Belongs to the 'phage' integrase family.</text>
</comment>
<evidence type="ECO:0000256" key="2">
    <source>
        <dbReference type="ARBA" id="ARBA00023125"/>
    </source>
</evidence>
<feature type="compositionally biased region" description="Basic and acidic residues" evidence="4">
    <location>
        <begin position="316"/>
        <end position="332"/>
    </location>
</feature>
<evidence type="ECO:0000313" key="6">
    <source>
        <dbReference type="EMBL" id="GIH93903.1"/>
    </source>
</evidence>
<keyword evidence="3" id="KW-0233">DNA recombination</keyword>
<protein>
    <submittedName>
        <fullName evidence="6">Integrase</fullName>
    </submittedName>
</protein>
<dbReference type="PANTHER" id="PTHR30349">
    <property type="entry name" value="PHAGE INTEGRASE-RELATED"/>
    <property type="match status" value="1"/>
</dbReference>
<feature type="region of interest" description="Disordered" evidence="4">
    <location>
        <begin position="308"/>
        <end position="333"/>
    </location>
</feature>
<evidence type="ECO:0000256" key="3">
    <source>
        <dbReference type="ARBA" id="ARBA00023172"/>
    </source>
</evidence>
<feature type="domain" description="Tyr recombinase" evidence="5">
    <location>
        <begin position="235"/>
        <end position="449"/>
    </location>
</feature>
<accession>A0A8J3WLI5</accession>
<dbReference type="InterPro" id="IPR050090">
    <property type="entry name" value="Tyrosine_recombinase_XerCD"/>
</dbReference>
<dbReference type="Gene3D" id="1.10.150.130">
    <property type="match status" value="1"/>
</dbReference>
<dbReference type="InterPro" id="IPR002104">
    <property type="entry name" value="Integrase_catalytic"/>
</dbReference>
<evidence type="ECO:0000256" key="4">
    <source>
        <dbReference type="SAM" id="MobiDB-lite"/>
    </source>
</evidence>
<dbReference type="InterPro" id="IPR010998">
    <property type="entry name" value="Integrase_recombinase_N"/>
</dbReference>
<feature type="region of interest" description="Disordered" evidence="4">
    <location>
        <begin position="453"/>
        <end position="474"/>
    </location>
</feature>
<dbReference type="GO" id="GO:0006310">
    <property type="term" value="P:DNA recombination"/>
    <property type="evidence" value="ECO:0007669"/>
    <property type="project" value="UniProtKB-KW"/>
</dbReference>
<evidence type="ECO:0000313" key="7">
    <source>
        <dbReference type="Proteomes" id="UP000619788"/>
    </source>
</evidence>
<dbReference type="AlphaFoldDB" id="A0A8J3WLI5"/>
<keyword evidence="7" id="KW-1185">Reference proteome</keyword>
<proteinExistence type="inferred from homology"/>
<evidence type="ECO:0000259" key="5">
    <source>
        <dbReference type="PROSITE" id="PS51898"/>
    </source>
</evidence>
<dbReference type="PROSITE" id="PS51898">
    <property type="entry name" value="TYR_RECOMBINASE"/>
    <property type="match status" value="1"/>
</dbReference>
<dbReference type="PANTHER" id="PTHR30349:SF64">
    <property type="entry name" value="PROPHAGE INTEGRASE INTD-RELATED"/>
    <property type="match status" value="1"/>
</dbReference>
<name>A0A8J3WLI5_9ACTN</name>
<organism evidence="6 7">
    <name type="scientific">Planobispora siamensis</name>
    <dbReference type="NCBI Taxonomy" id="936338"/>
    <lineage>
        <taxon>Bacteria</taxon>
        <taxon>Bacillati</taxon>
        <taxon>Actinomycetota</taxon>
        <taxon>Actinomycetes</taxon>
        <taxon>Streptosporangiales</taxon>
        <taxon>Streptosporangiaceae</taxon>
        <taxon>Planobispora</taxon>
    </lineage>
</organism>
<dbReference type="EMBL" id="BOOJ01000036">
    <property type="protein sequence ID" value="GIH93903.1"/>
    <property type="molecule type" value="Genomic_DNA"/>
</dbReference>
<dbReference type="GO" id="GO:0015074">
    <property type="term" value="P:DNA integration"/>
    <property type="evidence" value="ECO:0007669"/>
    <property type="project" value="InterPro"/>
</dbReference>
<keyword evidence="2" id="KW-0238">DNA-binding</keyword>
<dbReference type="GO" id="GO:0003677">
    <property type="term" value="F:DNA binding"/>
    <property type="evidence" value="ECO:0007669"/>
    <property type="project" value="UniProtKB-KW"/>
</dbReference>
<sequence>MQNITYDVRVYKTEVYKGAKVTTYYVRWKTGNKPWKKAFRNSAQAESFRSDLVSAARKGEAFSLDAGEPVSRGRHTSQAEMNWYDFACAYVDMKWKDASAKHRAGIAYALALATPAMLNGTPCPYSAKEIRTALRRWGFNTKERENCPERTADILAWVARNSLSVSSLMTPSTARALLNAATSRLDGKRAAASTSRKHRTILSNAMAYAVELKLLSRNPLSDLKWKTSKSTSQVDRQSVVNPDQARALLQAVQAQKPSGPLLMPFFAVIYFAGLRPEEAVSLRKKNLTLPEPPNVWGELYFSRATPDAGRAWTDTGEQRDDRGLKHRPDGESRPVPCAPELVTILREHLKTFGAGPNGLVFYGAHGGVLATSTIQRIWDKARRAALTPEEYGSPLAKRVYDLRHACLSTWLNAGVSPKQVAEWAGNSVEVLLRTYAKCLVGQDQASMRRISEVLGRQPSAQTRHDQPESSDNGN</sequence>
<gene>
    <name evidence="6" type="ORF">Psi01_45330</name>
</gene>
<dbReference type="RefSeq" id="WP_204066049.1">
    <property type="nucleotide sequence ID" value="NZ_BOOJ01000036.1"/>
</dbReference>
<evidence type="ECO:0000256" key="1">
    <source>
        <dbReference type="ARBA" id="ARBA00008857"/>
    </source>
</evidence>
<reference evidence="6 7" key="1">
    <citation type="submission" date="2021-01" db="EMBL/GenBank/DDBJ databases">
        <title>Whole genome shotgun sequence of Planobispora siamensis NBRC 107568.</title>
        <authorList>
            <person name="Komaki H."/>
            <person name="Tamura T."/>
        </authorList>
    </citation>
    <scope>NUCLEOTIDE SEQUENCE [LARGE SCALE GENOMIC DNA]</scope>
    <source>
        <strain evidence="6 7">NBRC 107568</strain>
    </source>
</reference>
<dbReference type="SUPFAM" id="SSF56349">
    <property type="entry name" value="DNA breaking-rejoining enzymes"/>
    <property type="match status" value="1"/>
</dbReference>
<comment type="caution">
    <text evidence="6">The sequence shown here is derived from an EMBL/GenBank/DDBJ whole genome shotgun (WGS) entry which is preliminary data.</text>
</comment>